<evidence type="ECO:0000256" key="2">
    <source>
        <dbReference type="ARBA" id="ARBA00009142"/>
    </source>
</evidence>
<evidence type="ECO:0000256" key="6">
    <source>
        <dbReference type="ARBA" id="ARBA00022989"/>
    </source>
</evidence>
<evidence type="ECO:0000256" key="5">
    <source>
        <dbReference type="ARBA" id="ARBA00022692"/>
    </source>
</evidence>
<name>A0ABT3RP34_9BACT</name>
<protein>
    <recommendedName>
        <fullName evidence="8">Probable membrane transporter protein</fullName>
    </recommendedName>
</protein>
<dbReference type="InterPro" id="IPR002781">
    <property type="entry name" value="TM_pro_TauE-like"/>
</dbReference>
<evidence type="ECO:0000256" key="8">
    <source>
        <dbReference type="RuleBase" id="RU363041"/>
    </source>
</evidence>
<keyword evidence="10" id="KW-1185">Reference proteome</keyword>
<dbReference type="EMBL" id="JAPFQN010000004">
    <property type="protein sequence ID" value="MCX2743552.1"/>
    <property type="molecule type" value="Genomic_DNA"/>
</dbReference>
<feature type="transmembrane region" description="Helical" evidence="8">
    <location>
        <begin position="33"/>
        <end position="55"/>
    </location>
</feature>
<evidence type="ECO:0000256" key="1">
    <source>
        <dbReference type="ARBA" id="ARBA00004651"/>
    </source>
</evidence>
<dbReference type="PANTHER" id="PTHR30269">
    <property type="entry name" value="TRANSMEMBRANE PROTEIN YFCA"/>
    <property type="match status" value="1"/>
</dbReference>
<keyword evidence="6 8" id="KW-1133">Transmembrane helix</keyword>
<dbReference type="PANTHER" id="PTHR30269:SF37">
    <property type="entry name" value="MEMBRANE TRANSPORTER PROTEIN"/>
    <property type="match status" value="1"/>
</dbReference>
<gene>
    <name evidence="9" type="ORF">OO013_06730</name>
</gene>
<sequence>MAITDSELLSYFLLFILGAGAFILSTISGGGGALVLVPVLNFLIGVKSTAPVLNLGTFIGRPVRLWLFRKDIDWKISAYYIPAALIGSAIAGWFFEKTNIGLLQIFAGIFLISTVFQYRFGKKEISFPVKKYHFFFLGLIVTFISTIIGAVGPILNPFYLNTGISKEKLTGTKTANSFFTGIFQISSYSFFGLLDKQLVLYGVALGLGATVGNIIGKRTLNKMTEKGFRKWVIGMMVISGIILIVKKFT</sequence>
<comment type="subcellular location">
    <subcellularLocation>
        <location evidence="1 8">Cell membrane</location>
        <topology evidence="1 8">Multi-pass membrane protein</topology>
    </subcellularLocation>
</comment>
<evidence type="ECO:0000256" key="7">
    <source>
        <dbReference type="ARBA" id="ARBA00023136"/>
    </source>
</evidence>
<evidence type="ECO:0000256" key="4">
    <source>
        <dbReference type="ARBA" id="ARBA00022475"/>
    </source>
</evidence>
<comment type="caution">
    <text evidence="9">The sequence shown here is derived from an EMBL/GenBank/DDBJ whole genome shotgun (WGS) entry which is preliminary data.</text>
</comment>
<keyword evidence="4 8" id="KW-1003">Cell membrane</keyword>
<evidence type="ECO:0000313" key="9">
    <source>
        <dbReference type="EMBL" id="MCX2743552.1"/>
    </source>
</evidence>
<dbReference type="InterPro" id="IPR052017">
    <property type="entry name" value="TSUP"/>
</dbReference>
<feature type="transmembrane region" description="Helical" evidence="8">
    <location>
        <begin position="132"/>
        <end position="155"/>
    </location>
</feature>
<keyword evidence="7 8" id="KW-0472">Membrane</keyword>
<evidence type="ECO:0000256" key="3">
    <source>
        <dbReference type="ARBA" id="ARBA00022448"/>
    </source>
</evidence>
<feature type="transmembrane region" description="Helical" evidence="8">
    <location>
        <begin position="198"/>
        <end position="216"/>
    </location>
</feature>
<reference evidence="9 10" key="1">
    <citation type="submission" date="2022-11" db="EMBL/GenBank/DDBJ databases">
        <title>The characterization of three novel Bacteroidetes species and genomic analysis of their roles in tidal elemental geochemical cycles.</title>
        <authorList>
            <person name="Ma K."/>
        </authorList>
    </citation>
    <scope>NUCLEOTIDE SEQUENCE [LARGE SCALE GENOMIC DNA]</scope>
    <source>
        <strain evidence="9 10">M17</strain>
    </source>
</reference>
<dbReference type="Proteomes" id="UP001209885">
    <property type="component" value="Unassembled WGS sequence"/>
</dbReference>
<keyword evidence="5 8" id="KW-0812">Transmembrane</keyword>
<feature type="transmembrane region" description="Helical" evidence="8">
    <location>
        <begin position="76"/>
        <end position="95"/>
    </location>
</feature>
<feature type="transmembrane region" description="Helical" evidence="8">
    <location>
        <begin position="9"/>
        <end position="27"/>
    </location>
</feature>
<keyword evidence="3" id="KW-0813">Transport</keyword>
<dbReference type="Pfam" id="PF01925">
    <property type="entry name" value="TauE"/>
    <property type="match status" value="1"/>
</dbReference>
<organism evidence="9 10">
    <name type="scientific">Mangrovivirga halotolerans</name>
    <dbReference type="NCBI Taxonomy" id="2993936"/>
    <lineage>
        <taxon>Bacteria</taxon>
        <taxon>Pseudomonadati</taxon>
        <taxon>Bacteroidota</taxon>
        <taxon>Cytophagia</taxon>
        <taxon>Cytophagales</taxon>
        <taxon>Mangrovivirgaceae</taxon>
        <taxon>Mangrovivirga</taxon>
    </lineage>
</organism>
<proteinExistence type="inferred from homology"/>
<evidence type="ECO:0000313" key="10">
    <source>
        <dbReference type="Proteomes" id="UP001209885"/>
    </source>
</evidence>
<feature type="transmembrane region" description="Helical" evidence="8">
    <location>
        <begin position="228"/>
        <end position="245"/>
    </location>
</feature>
<comment type="similarity">
    <text evidence="2 8">Belongs to the 4-toluene sulfonate uptake permease (TSUP) (TC 2.A.102) family.</text>
</comment>
<accession>A0ABT3RP34</accession>
<feature type="transmembrane region" description="Helical" evidence="8">
    <location>
        <begin position="101"/>
        <end position="120"/>
    </location>
</feature>
<dbReference type="RefSeq" id="WP_266055937.1">
    <property type="nucleotide sequence ID" value="NZ_JAPFQN010000004.1"/>
</dbReference>